<name>A1B271_PARDP</name>
<proteinExistence type="predicted"/>
<evidence type="ECO:0000313" key="4">
    <source>
        <dbReference type="Proteomes" id="UP000000361"/>
    </source>
</evidence>
<dbReference type="Proteomes" id="UP000000361">
    <property type="component" value="Chromosome 1"/>
</dbReference>
<feature type="region of interest" description="Disordered" evidence="1">
    <location>
        <begin position="1"/>
        <end position="23"/>
    </location>
</feature>
<sequence>MISRNPFLRSTQGRGDAMQPDRSNWRDQAAYDYLDDLAAPELGWECLRRNPEYQDDYAELVGGPPERADLKDQVGRRWGLCFPDTAWSDRDCCRDILAPRNRYQRRDPRGRPRGTRRRD</sequence>
<dbReference type="EMBL" id="CP000489">
    <property type="protein sequence ID" value="ABL69615.1"/>
    <property type="molecule type" value="Genomic_DNA"/>
</dbReference>
<evidence type="ECO:0000256" key="1">
    <source>
        <dbReference type="SAM" id="MobiDB-lite"/>
    </source>
</evidence>
<dbReference type="Pfam" id="PF20109">
    <property type="entry name" value="Trans_reg_dom"/>
    <property type="match status" value="1"/>
</dbReference>
<dbReference type="AlphaFoldDB" id="A1B271"/>
<dbReference type="KEGG" id="pde:Pden_1515"/>
<evidence type="ECO:0000313" key="3">
    <source>
        <dbReference type="EMBL" id="ABL69615.1"/>
    </source>
</evidence>
<reference evidence="4" key="1">
    <citation type="submission" date="2006-12" db="EMBL/GenBank/DDBJ databases">
        <title>Complete sequence of chromosome 1 of Paracoccus denitrificans PD1222.</title>
        <authorList>
            <person name="Copeland A."/>
            <person name="Lucas S."/>
            <person name="Lapidus A."/>
            <person name="Barry K."/>
            <person name="Detter J.C."/>
            <person name="Glavina del Rio T."/>
            <person name="Hammon N."/>
            <person name="Israni S."/>
            <person name="Dalin E."/>
            <person name="Tice H."/>
            <person name="Pitluck S."/>
            <person name="Munk A.C."/>
            <person name="Brettin T."/>
            <person name="Bruce D."/>
            <person name="Han C."/>
            <person name="Tapia R."/>
            <person name="Gilna P."/>
            <person name="Schmutz J."/>
            <person name="Larimer F."/>
            <person name="Land M."/>
            <person name="Hauser L."/>
            <person name="Kyrpides N."/>
            <person name="Lykidis A."/>
            <person name="Spiro S."/>
            <person name="Richardson D.J."/>
            <person name="Moir J.W.B."/>
            <person name="Ferguson S.J."/>
            <person name="van Spanning R.J.M."/>
            <person name="Richardson P."/>
        </authorList>
    </citation>
    <scope>NUCLEOTIDE SEQUENCE [LARGE SCALE GENOMIC DNA]</scope>
    <source>
        <strain evidence="4">Pd 1222</strain>
    </source>
</reference>
<dbReference type="eggNOG" id="ENOG5033B3S">
    <property type="taxonomic scope" value="Bacteria"/>
</dbReference>
<dbReference type="STRING" id="318586.Pden_1515"/>
<keyword evidence="4" id="KW-1185">Reference proteome</keyword>
<feature type="domain" description="Transcriptional regulator-like" evidence="2">
    <location>
        <begin position="24"/>
        <end position="83"/>
    </location>
</feature>
<accession>A1B271</accession>
<evidence type="ECO:0000259" key="2">
    <source>
        <dbReference type="Pfam" id="PF20109"/>
    </source>
</evidence>
<organism evidence="3 4">
    <name type="scientific">Paracoccus denitrificans (strain Pd 1222)</name>
    <dbReference type="NCBI Taxonomy" id="318586"/>
    <lineage>
        <taxon>Bacteria</taxon>
        <taxon>Pseudomonadati</taxon>
        <taxon>Pseudomonadota</taxon>
        <taxon>Alphaproteobacteria</taxon>
        <taxon>Rhodobacterales</taxon>
        <taxon>Paracoccaceae</taxon>
        <taxon>Paracoccus</taxon>
    </lineage>
</organism>
<dbReference type="HOGENOM" id="CLU_166814_0_0_5"/>
<dbReference type="EnsemblBacteria" id="ABL69615">
    <property type="protein sequence ID" value="ABL69615"/>
    <property type="gene ID" value="Pden_1515"/>
</dbReference>
<protein>
    <recommendedName>
        <fullName evidence="2">Transcriptional regulator-like domain-containing protein</fullName>
    </recommendedName>
</protein>
<gene>
    <name evidence="3" type="ordered locus">Pden_1515</name>
</gene>
<dbReference type="InterPro" id="IPR045465">
    <property type="entry name" value="Trans_reg_dom"/>
</dbReference>